<keyword evidence="2" id="KW-0488">Methylation</keyword>
<dbReference type="GO" id="GO:0015628">
    <property type="term" value="P:protein secretion by the type II secretion system"/>
    <property type="evidence" value="ECO:0007669"/>
    <property type="project" value="InterPro"/>
</dbReference>
<accession>A0A6J6BMH9</accession>
<protein>
    <submittedName>
        <fullName evidence="7">Unannotated protein</fullName>
    </submittedName>
</protein>
<evidence type="ECO:0000313" key="7">
    <source>
        <dbReference type="EMBL" id="CAB4539827.1"/>
    </source>
</evidence>
<dbReference type="EMBL" id="CAEZSI010000066">
    <property type="protein sequence ID" value="CAB4539827.1"/>
    <property type="molecule type" value="Genomic_DNA"/>
</dbReference>
<proteinExistence type="predicted"/>
<dbReference type="Pfam" id="PF07963">
    <property type="entry name" value="N_methyl"/>
    <property type="match status" value="1"/>
</dbReference>
<dbReference type="PRINTS" id="PR00813">
    <property type="entry name" value="BCTERIALGSPG"/>
</dbReference>
<feature type="transmembrane region" description="Helical" evidence="6">
    <location>
        <begin position="21"/>
        <end position="42"/>
    </location>
</feature>
<keyword evidence="4 6" id="KW-1133">Transmembrane helix</keyword>
<evidence type="ECO:0000256" key="2">
    <source>
        <dbReference type="ARBA" id="ARBA00022481"/>
    </source>
</evidence>
<dbReference type="SUPFAM" id="SSF54523">
    <property type="entry name" value="Pili subunits"/>
    <property type="match status" value="1"/>
</dbReference>
<evidence type="ECO:0000256" key="6">
    <source>
        <dbReference type="SAM" id="Phobius"/>
    </source>
</evidence>
<keyword evidence="3 6" id="KW-0812">Transmembrane</keyword>
<dbReference type="GO" id="GO:0016020">
    <property type="term" value="C:membrane"/>
    <property type="evidence" value="ECO:0007669"/>
    <property type="project" value="UniProtKB-SubCell"/>
</dbReference>
<evidence type="ECO:0000256" key="1">
    <source>
        <dbReference type="ARBA" id="ARBA00004167"/>
    </source>
</evidence>
<dbReference type="GO" id="GO:0015627">
    <property type="term" value="C:type II protein secretion system complex"/>
    <property type="evidence" value="ECO:0007669"/>
    <property type="project" value="InterPro"/>
</dbReference>
<organism evidence="7">
    <name type="scientific">freshwater metagenome</name>
    <dbReference type="NCBI Taxonomy" id="449393"/>
    <lineage>
        <taxon>unclassified sequences</taxon>
        <taxon>metagenomes</taxon>
        <taxon>ecological metagenomes</taxon>
    </lineage>
</organism>
<evidence type="ECO:0000256" key="4">
    <source>
        <dbReference type="ARBA" id="ARBA00022989"/>
    </source>
</evidence>
<keyword evidence="5 6" id="KW-0472">Membrane</keyword>
<gene>
    <name evidence="7" type="ORF">UFOPK1412_00595</name>
</gene>
<dbReference type="InterPro" id="IPR045584">
    <property type="entry name" value="Pilin-like"/>
</dbReference>
<dbReference type="AlphaFoldDB" id="A0A6J6BMH9"/>
<dbReference type="PANTHER" id="PTHR30093:SF44">
    <property type="entry name" value="TYPE II SECRETION SYSTEM CORE PROTEIN G"/>
    <property type="match status" value="1"/>
</dbReference>
<dbReference type="Gene3D" id="3.30.700.10">
    <property type="entry name" value="Glycoprotein, Type 4 Pilin"/>
    <property type="match status" value="1"/>
</dbReference>
<dbReference type="NCBIfam" id="TIGR02532">
    <property type="entry name" value="IV_pilin_GFxxxE"/>
    <property type="match status" value="1"/>
</dbReference>
<dbReference type="PANTHER" id="PTHR30093">
    <property type="entry name" value="GENERAL SECRETION PATHWAY PROTEIN G"/>
    <property type="match status" value="1"/>
</dbReference>
<comment type="subcellular location">
    <subcellularLocation>
        <location evidence="1">Membrane</location>
        <topology evidence="1">Single-pass membrane protein</topology>
    </subcellularLocation>
</comment>
<evidence type="ECO:0000256" key="5">
    <source>
        <dbReference type="ARBA" id="ARBA00023136"/>
    </source>
</evidence>
<evidence type="ECO:0000256" key="3">
    <source>
        <dbReference type="ARBA" id="ARBA00022692"/>
    </source>
</evidence>
<dbReference type="InterPro" id="IPR000983">
    <property type="entry name" value="Bac_GSPG_pilin"/>
</dbReference>
<dbReference type="PROSITE" id="PS00409">
    <property type="entry name" value="PROKAR_NTER_METHYL"/>
    <property type="match status" value="1"/>
</dbReference>
<reference evidence="7" key="1">
    <citation type="submission" date="2020-05" db="EMBL/GenBank/DDBJ databases">
        <authorList>
            <person name="Chiriac C."/>
            <person name="Salcher M."/>
            <person name="Ghai R."/>
            <person name="Kavagutti S V."/>
        </authorList>
    </citation>
    <scope>NUCLEOTIDE SEQUENCE</scope>
</reference>
<sequence>MMKLFRKKKRSSSKGFTLIELLIVVIILGILAAIVTIGVAGARNKSVEKSCQSSAVALASALDSFYIDNGEFPNVGVDGWYTATVKADGTTPLTAPFNTYLKAIPSLVNTQGVVANAPTAGDYFLKISFNGAQSTVQGYKDIAGATAFSPVTLCKYPAN</sequence>
<name>A0A6J6BMH9_9ZZZZ</name>
<dbReference type="InterPro" id="IPR012902">
    <property type="entry name" value="N_methyl_site"/>
</dbReference>